<dbReference type="EMBL" id="JASBNA010000006">
    <property type="protein sequence ID" value="KAK7690482.1"/>
    <property type="molecule type" value="Genomic_DNA"/>
</dbReference>
<feature type="compositionally biased region" description="Polar residues" evidence="1">
    <location>
        <begin position="33"/>
        <end position="61"/>
    </location>
</feature>
<dbReference type="PANTHER" id="PTHR14336:SF8">
    <property type="entry name" value="PROTEIN OPY1"/>
    <property type="match status" value="1"/>
</dbReference>
<keyword evidence="4" id="KW-1185">Reference proteome</keyword>
<feature type="domain" description="PH" evidence="2">
    <location>
        <begin position="119"/>
        <end position="214"/>
    </location>
</feature>
<sequence length="317" mass="35439">MSRPVPPPSQQEIQRKLSVHSVAKPTPPKRKPTLSTMPVSGTESDSDSVFSPELSSPTLQSFAPLGTPVLASSSQPPLSSIAEGRSGSGDESEEDEDEEGGWRVQQEDDVVERGALEETVLKTGYLWKKGERRKTWKKRWFVLRPAHLAFYKTSAEYKLLRLLDLSDIHSCTPVTLKRHANTFGLVSPTRTFYLQAENVHDMQGWVKAISDAKNTLMATSTQNSATAPIPIPTSANPDKRASYHPGPPLSASPSSPLNHLYFFGFRRCFTEWAPVLLGRFYTYHPWRRHVVTNEGFIRGCDGSLEGDSVRLSHEMWF</sequence>
<dbReference type="Pfam" id="PF00169">
    <property type="entry name" value="PH"/>
    <property type="match status" value="1"/>
</dbReference>
<gene>
    <name evidence="3" type="ORF">QCA50_005580</name>
</gene>
<evidence type="ECO:0000313" key="4">
    <source>
        <dbReference type="Proteomes" id="UP001385951"/>
    </source>
</evidence>
<dbReference type="Proteomes" id="UP001385951">
    <property type="component" value="Unassembled WGS sequence"/>
</dbReference>
<dbReference type="Gene3D" id="2.30.29.30">
    <property type="entry name" value="Pleckstrin-homology domain (PH domain)/Phosphotyrosine-binding domain (PTB)"/>
    <property type="match status" value="1"/>
</dbReference>
<organism evidence="3 4">
    <name type="scientific">Cerrena zonata</name>
    <dbReference type="NCBI Taxonomy" id="2478898"/>
    <lineage>
        <taxon>Eukaryota</taxon>
        <taxon>Fungi</taxon>
        <taxon>Dikarya</taxon>
        <taxon>Basidiomycota</taxon>
        <taxon>Agaricomycotina</taxon>
        <taxon>Agaricomycetes</taxon>
        <taxon>Polyporales</taxon>
        <taxon>Cerrenaceae</taxon>
        <taxon>Cerrena</taxon>
    </lineage>
</organism>
<proteinExistence type="predicted"/>
<dbReference type="FunFam" id="2.30.29.30:FF:000286">
    <property type="entry name" value="PH-protein kinase domain containing protein"/>
    <property type="match status" value="1"/>
</dbReference>
<dbReference type="PANTHER" id="PTHR14336">
    <property type="entry name" value="TANDEM PH DOMAIN CONTAINING PROTEIN"/>
    <property type="match status" value="1"/>
</dbReference>
<feature type="compositionally biased region" description="Acidic residues" evidence="1">
    <location>
        <begin position="90"/>
        <end position="99"/>
    </location>
</feature>
<dbReference type="SUPFAM" id="SSF50729">
    <property type="entry name" value="PH domain-like"/>
    <property type="match status" value="1"/>
</dbReference>
<dbReference type="SMART" id="SM00233">
    <property type="entry name" value="PH"/>
    <property type="match status" value="1"/>
</dbReference>
<dbReference type="AlphaFoldDB" id="A0AAW0GFL6"/>
<dbReference type="InterPro" id="IPR001849">
    <property type="entry name" value="PH_domain"/>
</dbReference>
<dbReference type="PROSITE" id="PS50003">
    <property type="entry name" value="PH_DOMAIN"/>
    <property type="match status" value="1"/>
</dbReference>
<feature type="region of interest" description="Disordered" evidence="1">
    <location>
        <begin position="1"/>
        <end position="106"/>
    </location>
</feature>
<accession>A0AAW0GFL6</accession>
<dbReference type="InterPro" id="IPR011993">
    <property type="entry name" value="PH-like_dom_sf"/>
</dbReference>
<evidence type="ECO:0000256" key="1">
    <source>
        <dbReference type="SAM" id="MobiDB-lite"/>
    </source>
</evidence>
<protein>
    <recommendedName>
        <fullName evidence="2">PH domain-containing protein</fullName>
    </recommendedName>
</protein>
<name>A0AAW0GFL6_9APHY</name>
<evidence type="ECO:0000259" key="2">
    <source>
        <dbReference type="PROSITE" id="PS50003"/>
    </source>
</evidence>
<comment type="caution">
    <text evidence="3">The sequence shown here is derived from an EMBL/GenBank/DDBJ whole genome shotgun (WGS) entry which is preliminary data.</text>
</comment>
<dbReference type="InterPro" id="IPR051707">
    <property type="entry name" value="PI-Interact_SigTrans_Reg"/>
</dbReference>
<evidence type="ECO:0000313" key="3">
    <source>
        <dbReference type="EMBL" id="KAK7690482.1"/>
    </source>
</evidence>
<reference evidence="3 4" key="1">
    <citation type="submission" date="2022-09" db="EMBL/GenBank/DDBJ databases">
        <authorList>
            <person name="Palmer J.M."/>
        </authorList>
    </citation>
    <scope>NUCLEOTIDE SEQUENCE [LARGE SCALE GENOMIC DNA]</scope>
    <source>
        <strain evidence="3 4">DSM 7382</strain>
    </source>
</reference>
<feature type="region of interest" description="Disordered" evidence="1">
    <location>
        <begin position="221"/>
        <end position="252"/>
    </location>
</feature>